<keyword evidence="1" id="KW-0732">Signal</keyword>
<organism evidence="2 3">
    <name type="scientific">Rufibacter hautae</name>
    <dbReference type="NCBI Taxonomy" id="2595005"/>
    <lineage>
        <taxon>Bacteria</taxon>
        <taxon>Pseudomonadati</taxon>
        <taxon>Bacteroidota</taxon>
        <taxon>Cytophagia</taxon>
        <taxon>Cytophagales</taxon>
        <taxon>Hymenobacteraceae</taxon>
        <taxon>Rufibacter</taxon>
    </lineage>
</organism>
<proteinExistence type="predicted"/>
<feature type="chain" id="PRO_5022878926" description="Lipocalin-like domain-containing protein" evidence="1">
    <location>
        <begin position="22"/>
        <end position="152"/>
    </location>
</feature>
<dbReference type="RefSeq" id="WP_149091545.1">
    <property type="nucleotide sequence ID" value="NZ_VKKY01000002.1"/>
</dbReference>
<reference evidence="2 3" key="1">
    <citation type="submission" date="2019-07" db="EMBL/GenBank/DDBJ databases">
        <title>Rufibacter sp. nov., isolated from lake sediment.</title>
        <authorList>
            <person name="Qu J.-H."/>
        </authorList>
    </citation>
    <scope>NUCLEOTIDE SEQUENCE [LARGE SCALE GENOMIC DNA]</scope>
    <source>
        <strain evidence="2 3">NBS58-1</strain>
    </source>
</reference>
<dbReference type="PROSITE" id="PS51257">
    <property type="entry name" value="PROKAR_LIPOPROTEIN"/>
    <property type="match status" value="1"/>
</dbReference>
<sequence length="152" mass="17418">MKKLLSIFLLMFLLFSCCSKAEDEEDAVVPEDPKTKAHTMLMGKWMMTSFKHTEHEANSTTPDWPNSYGTTNLGADSFFEFPRTQVTESLRSSVNTDNYAMIDASSFTRYPNAGYRPYTVTIQELKPDHLIIFSKTDRPFGGTTVVEYEFKR</sequence>
<comment type="caution">
    <text evidence="2">The sequence shown here is derived from an EMBL/GenBank/DDBJ whole genome shotgun (WGS) entry which is preliminary data.</text>
</comment>
<accession>A0A5B6TDF0</accession>
<name>A0A5B6TDF0_9BACT</name>
<gene>
    <name evidence="2" type="ORF">FOA19_14730</name>
</gene>
<protein>
    <recommendedName>
        <fullName evidence="4">Lipocalin-like domain-containing protein</fullName>
    </recommendedName>
</protein>
<dbReference type="EMBL" id="VKKY01000002">
    <property type="protein sequence ID" value="KAA3438487.1"/>
    <property type="molecule type" value="Genomic_DNA"/>
</dbReference>
<evidence type="ECO:0000313" key="3">
    <source>
        <dbReference type="Proteomes" id="UP000324133"/>
    </source>
</evidence>
<evidence type="ECO:0000313" key="2">
    <source>
        <dbReference type="EMBL" id="KAA3438487.1"/>
    </source>
</evidence>
<dbReference type="Proteomes" id="UP000324133">
    <property type="component" value="Unassembled WGS sequence"/>
</dbReference>
<keyword evidence="3" id="KW-1185">Reference proteome</keyword>
<dbReference type="AlphaFoldDB" id="A0A5B6TDF0"/>
<feature type="signal peptide" evidence="1">
    <location>
        <begin position="1"/>
        <end position="21"/>
    </location>
</feature>
<evidence type="ECO:0008006" key="4">
    <source>
        <dbReference type="Google" id="ProtNLM"/>
    </source>
</evidence>
<evidence type="ECO:0000256" key="1">
    <source>
        <dbReference type="SAM" id="SignalP"/>
    </source>
</evidence>